<reference evidence="9" key="1">
    <citation type="submission" date="2017-09" db="EMBL/GenBank/DDBJ databases">
        <title>Depth-based differentiation of microbial function through sediment-hosted aquifers and enrichment of novel symbionts in the deep terrestrial subsurface.</title>
        <authorList>
            <person name="Probst A.J."/>
            <person name="Ladd B."/>
            <person name="Jarett J.K."/>
            <person name="Geller-Mcgrath D.E."/>
            <person name="Sieber C.M.K."/>
            <person name="Emerson J.B."/>
            <person name="Anantharaman K."/>
            <person name="Thomas B.C."/>
            <person name="Malmstrom R."/>
            <person name="Stieglmeier M."/>
            <person name="Klingl A."/>
            <person name="Woyke T."/>
            <person name="Ryan C.M."/>
            <person name="Banfield J.F."/>
        </authorList>
    </citation>
    <scope>NUCLEOTIDE SEQUENCE [LARGE SCALE GENOMIC DNA]</scope>
</reference>
<feature type="domain" description="Cytochrome C biogenesis protein transmembrane" evidence="7">
    <location>
        <begin position="6"/>
        <end position="224"/>
    </location>
</feature>
<gene>
    <name evidence="8" type="ORF">COU17_03000</name>
</gene>
<feature type="transmembrane region" description="Helical" evidence="6">
    <location>
        <begin position="94"/>
        <end position="115"/>
    </location>
</feature>
<evidence type="ECO:0000256" key="3">
    <source>
        <dbReference type="ARBA" id="ARBA00022692"/>
    </source>
</evidence>
<evidence type="ECO:0000256" key="1">
    <source>
        <dbReference type="ARBA" id="ARBA00004141"/>
    </source>
</evidence>
<comment type="subcellular location">
    <subcellularLocation>
        <location evidence="1">Membrane</location>
        <topology evidence="1">Multi-pass membrane protein</topology>
    </subcellularLocation>
</comment>
<feature type="transmembrane region" description="Helical" evidence="6">
    <location>
        <begin position="136"/>
        <end position="160"/>
    </location>
</feature>
<accession>A0A2M6WDM3</accession>
<keyword evidence="3 6" id="KW-0812">Transmembrane</keyword>
<dbReference type="Proteomes" id="UP000228809">
    <property type="component" value="Unassembled WGS sequence"/>
</dbReference>
<feature type="transmembrane region" description="Helical" evidence="6">
    <location>
        <begin position="172"/>
        <end position="193"/>
    </location>
</feature>
<evidence type="ECO:0000256" key="4">
    <source>
        <dbReference type="ARBA" id="ARBA00022989"/>
    </source>
</evidence>
<dbReference type="PANTHER" id="PTHR31272:SF4">
    <property type="entry name" value="CYTOCHROME C-TYPE BIOGENESIS PROTEIN HI_1454-RELATED"/>
    <property type="match status" value="1"/>
</dbReference>
<proteinExistence type="inferred from homology"/>
<dbReference type="GO" id="GO:0016020">
    <property type="term" value="C:membrane"/>
    <property type="evidence" value="ECO:0007669"/>
    <property type="project" value="UniProtKB-SubCell"/>
</dbReference>
<feature type="transmembrane region" description="Helical" evidence="6">
    <location>
        <begin position="6"/>
        <end position="34"/>
    </location>
</feature>
<name>A0A2M6WDM3_9BACT</name>
<keyword evidence="4 6" id="KW-1133">Transmembrane helix</keyword>
<evidence type="ECO:0000313" key="8">
    <source>
        <dbReference type="EMBL" id="PIT90899.1"/>
    </source>
</evidence>
<dbReference type="Pfam" id="PF02683">
    <property type="entry name" value="DsbD_TM"/>
    <property type="match status" value="1"/>
</dbReference>
<dbReference type="GO" id="GO:0017004">
    <property type="term" value="P:cytochrome complex assembly"/>
    <property type="evidence" value="ECO:0007669"/>
    <property type="project" value="InterPro"/>
</dbReference>
<dbReference type="AlphaFoldDB" id="A0A2M6WDM3"/>
<evidence type="ECO:0000256" key="2">
    <source>
        <dbReference type="ARBA" id="ARBA00006143"/>
    </source>
</evidence>
<evidence type="ECO:0000256" key="6">
    <source>
        <dbReference type="SAM" id="Phobius"/>
    </source>
</evidence>
<comment type="caution">
    <text evidence="8">The sequence shown here is derived from an EMBL/GenBank/DDBJ whole genome shotgun (WGS) entry which is preliminary data.</text>
</comment>
<keyword evidence="5 6" id="KW-0472">Membrane</keyword>
<evidence type="ECO:0000259" key="7">
    <source>
        <dbReference type="Pfam" id="PF02683"/>
    </source>
</evidence>
<evidence type="ECO:0000313" key="9">
    <source>
        <dbReference type="Proteomes" id="UP000228809"/>
    </source>
</evidence>
<dbReference type="PANTHER" id="PTHR31272">
    <property type="entry name" value="CYTOCHROME C-TYPE BIOGENESIS PROTEIN HI_1454-RELATED"/>
    <property type="match status" value="1"/>
</dbReference>
<comment type="similarity">
    <text evidence="2">Belongs to the DsbD family.</text>
</comment>
<sequence>MVSLTLIFSAFFAGLLTFLAPCTLPLVPGYLAFISGVPQADVNDPSKRAWVRRRIFLNGLFFILGFTAIFVVFGSAAGFIGQNLAEVRIWMTRIGGLFVILFGLFMLGVLRIPFLQSERRVRTPRWLTVGKPSSSFLIGGAFAFGWSPCIGPVLGSILLLASTSATVLEGALLLLVFSFGLAIPFLLVAASFSHAAAYITVISRYLKWVSVIGGVFLIFLGVLLLTGNFNLLITWGFEFFGFLEYDAILQHL</sequence>
<evidence type="ECO:0000256" key="5">
    <source>
        <dbReference type="ARBA" id="ARBA00023136"/>
    </source>
</evidence>
<dbReference type="InterPro" id="IPR003834">
    <property type="entry name" value="Cyt_c_assmbl_TM_dom"/>
</dbReference>
<dbReference type="InterPro" id="IPR051790">
    <property type="entry name" value="Cytochrome_c-biogenesis_DsbD"/>
</dbReference>
<feature type="transmembrane region" description="Helical" evidence="6">
    <location>
        <begin position="205"/>
        <end position="225"/>
    </location>
</feature>
<dbReference type="EMBL" id="PFBJ01000018">
    <property type="protein sequence ID" value="PIT90899.1"/>
    <property type="molecule type" value="Genomic_DNA"/>
</dbReference>
<organism evidence="8 9">
    <name type="scientific">Candidatus Kaiserbacteria bacterium CG10_big_fil_rev_8_21_14_0_10_49_17</name>
    <dbReference type="NCBI Taxonomy" id="1974609"/>
    <lineage>
        <taxon>Bacteria</taxon>
        <taxon>Candidatus Kaiseribacteriota</taxon>
    </lineage>
</organism>
<feature type="transmembrane region" description="Helical" evidence="6">
    <location>
        <begin position="55"/>
        <end position="82"/>
    </location>
</feature>
<protein>
    <submittedName>
        <fullName evidence="8">Cytochrome C biogenesis protein</fullName>
    </submittedName>
</protein>